<evidence type="ECO:0000313" key="3">
    <source>
        <dbReference type="EMBL" id="MEK8034502.1"/>
    </source>
</evidence>
<evidence type="ECO:0000256" key="2">
    <source>
        <dbReference type="SAM" id="SignalP"/>
    </source>
</evidence>
<keyword evidence="2" id="KW-0732">Signal</keyword>
<evidence type="ECO:0000313" key="4">
    <source>
        <dbReference type="Proteomes" id="UP001371218"/>
    </source>
</evidence>
<comment type="subcellular location">
    <subcellularLocation>
        <location evidence="1">Cell outer membrane</location>
    </subcellularLocation>
</comment>
<comment type="caution">
    <text evidence="3">The sequence shown here is derived from an EMBL/GenBank/DDBJ whole genome shotgun (WGS) entry which is preliminary data.</text>
</comment>
<name>A0ABU9C0B5_9BURK</name>
<dbReference type="InterPro" id="IPR011250">
    <property type="entry name" value="OMP/PagP_B-barrel"/>
</dbReference>
<gene>
    <name evidence="3" type="ORF">AACH06_27040</name>
</gene>
<feature type="signal peptide" evidence="2">
    <location>
        <begin position="1"/>
        <end position="26"/>
    </location>
</feature>
<dbReference type="Proteomes" id="UP001371218">
    <property type="component" value="Unassembled WGS sequence"/>
</dbReference>
<protein>
    <recommendedName>
        <fullName evidence="5">Outer membrane protein beta-barrel domain-containing protein</fullName>
    </recommendedName>
</protein>
<organism evidence="3 4">
    <name type="scientific">Ideonella lacteola</name>
    <dbReference type="NCBI Taxonomy" id="2984193"/>
    <lineage>
        <taxon>Bacteria</taxon>
        <taxon>Pseudomonadati</taxon>
        <taxon>Pseudomonadota</taxon>
        <taxon>Betaproteobacteria</taxon>
        <taxon>Burkholderiales</taxon>
        <taxon>Sphaerotilaceae</taxon>
        <taxon>Ideonella</taxon>
    </lineage>
</organism>
<accession>A0ABU9C0B5</accession>
<evidence type="ECO:0000256" key="1">
    <source>
        <dbReference type="ARBA" id="ARBA00004442"/>
    </source>
</evidence>
<dbReference type="RefSeq" id="WP_341428931.1">
    <property type="nucleotide sequence ID" value="NZ_JBBUTG010000030.1"/>
</dbReference>
<proteinExistence type="predicted"/>
<dbReference type="EMBL" id="JBBUTG010000030">
    <property type="protein sequence ID" value="MEK8034502.1"/>
    <property type="molecule type" value="Genomic_DNA"/>
</dbReference>
<dbReference type="Gene3D" id="2.40.160.20">
    <property type="match status" value="1"/>
</dbReference>
<feature type="chain" id="PRO_5046631225" description="Outer membrane protein beta-barrel domain-containing protein" evidence="2">
    <location>
        <begin position="27"/>
        <end position="195"/>
    </location>
</feature>
<keyword evidence="4" id="KW-1185">Reference proteome</keyword>
<evidence type="ECO:0008006" key="5">
    <source>
        <dbReference type="Google" id="ProtNLM"/>
    </source>
</evidence>
<dbReference type="SUPFAM" id="SSF56925">
    <property type="entry name" value="OMPA-like"/>
    <property type="match status" value="1"/>
</dbReference>
<sequence length="195" mass="20897">MQQYSAFARRSAAALVAGLAAFSATAEEEAQHPLRGAYIIGGLGESHYVSDPGFLLCRCRQDRSMAFKLGGGYRFGVTSLEAWYIDYGDATFGADSLGGKGNAHIRTMAIGPAWTARFGESVEMTWRLGVAGVGVSSEGQKTHYETSVMYGTAVGYRLNQSVTLELGVDYVLGGQDSRGTGVDVMSFGLATRYRF</sequence>
<reference evidence="3 4" key="1">
    <citation type="submission" date="2024-04" db="EMBL/GenBank/DDBJ databases">
        <title>Novel species of the genus Ideonella isolated from streams.</title>
        <authorList>
            <person name="Lu H."/>
        </authorList>
    </citation>
    <scope>NUCLEOTIDE SEQUENCE [LARGE SCALE GENOMIC DNA]</scope>
    <source>
        <strain evidence="3 4">DXS29W</strain>
    </source>
</reference>